<dbReference type="RefSeq" id="XP_013880610.1">
    <property type="nucleotide sequence ID" value="XM_014025156.1"/>
</dbReference>
<gene>
    <name evidence="3" type="primary">LOC106529676</name>
</gene>
<dbReference type="STRING" id="52670.A0A2I4CKU2"/>
<feature type="domain" description="Reverse transcriptase zinc-binding" evidence="1">
    <location>
        <begin position="216"/>
        <end position="276"/>
    </location>
</feature>
<accession>A0A2I4CKU2</accession>
<organism evidence="2 3">
    <name type="scientific">Austrofundulus limnaeus</name>
    <name type="common">Annual killifish</name>
    <dbReference type="NCBI Taxonomy" id="52670"/>
    <lineage>
        <taxon>Eukaryota</taxon>
        <taxon>Metazoa</taxon>
        <taxon>Chordata</taxon>
        <taxon>Craniata</taxon>
        <taxon>Vertebrata</taxon>
        <taxon>Euteleostomi</taxon>
        <taxon>Actinopterygii</taxon>
        <taxon>Neopterygii</taxon>
        <taxon>Teleostei</taxon>
        <taxon>Neoteleostei</taxon>
        <taxon>Acanthomorphata</taxon>
        <taxon>Ovalentaria</taxon>
        <taxon>Atherinomorphae</taxon>
        <taxon>Cyprinodontiformes</taxon>
        <taxon>Rivulidae</taxon>
        <taxon>Austrofundulus</taxon>
    </lineage>
</organism>
<proteinExistence type="predicted"/>
<keyword evidence="2" id="KW-1185">Reference proteome</keyword>
<dbReference type="AlphaFoldDB" id="A0A2I4CKU2"/>
<dbReference type="GeneID" id="106529676"/>
<protein>
    <submittedName>
        <fullName evidence="3">Uncharacterized protein LOC106529676</fullName>
    </submittedName>
</protein>
<dbReference type="OrthoDB" id="416119at2759"/>
<reference evidence="3" key="1">
    <citation type="submission" date="2025-08" db="UniProtKB">
        <authorList>
            <consortium name="RefSeq"/>
        </authorList>
    </citation>
    <scope>IDENTIFICATION</scope>
</reference>
<dbReference type="Pfam" id="PF13966">
    <property type="entry name" value="zf-RVT"/>
    <property type="match status" value="1"/>
</dbReference>
<name>A0A2I4CKU2_AUSLI</name>
<dbReference type="InParanoid" id="A0A2I4CKU2"/>
<evidence type="ECO:0000313" key="3">
    <source>
        <dbReference type="RefSeq" id="XP_013880610.1"/>
    </source>
</evidence>
<dbReference type="KEGG" id="alim:106529676"/>
<evidence type="ECO:0000313" key="2">
    <source>
        <dbReference type="Proteomes" id="UP000192220"/>
    </source>
</evidence>
<evidence type="ECO:0000259" key="1">
    <source>
        <dbReference type="Pfam" id="PF13966"/>
    </source>
</evidence>
<dbReference type="Proteomes" id="UP000192220">
    <property type="component" value="Unplaced"/>
</dbReference>
<dbReference type="InterPro" id="IPR026960">
    <property type="entry name" value="RVT-Znf"/>
</dbReference>
<sequence>MNGVLKLRWLQSFLKYGDVVWFVVPTFVFKKVGGIEFLLKCDFEISKLPLQLSTFHQQVLLQWKMMFKHNFSPHNVPIWNNRVILSGRKSMFMEEWWHKQIWSITRLLDDNGNVFNLEEFNCKYGIDCLKKNCEKVVRNIPEVLIQLIKNNLSNSSSPRLHKIKIDYVDIVDKKCNNKFLSQYLINTIYPGKTRNTLTLQNFDIAIISKIRTKYLKFPIPPKFKEVHFKMLNNIYPSNEFIKDRFKFDVENCGFCNTNKETTKHLFFECVEVQQLWRRLHNFLSSKSIDMDFFSFQNIQFGLFLNNDNVEFLVNNIIIVTKFYIHKCRFAKCSPSFCALKNEFLLFERCLSKIQNAKAEKLYELMKKFRLVSP</sequence>